<gene>
    <name evidence="1" type="primary">PLD3</name>
    <name evidence="1" type="ORF">K3G42_001001</name>
</gene>
<proteinExistence type="predicted"/>
<evidence type="ECO:0000313" key="1">
    <source>
        <dbReference type="EMBL" id="KAH8003964.1"/>
    </source>
</evidence>
<keyword evidence="2" id="KW-1185">Reference proteome</keyword>
<protein>
    <submittedName>
        <fullName evidence="1">Phospholipase D3</fullName>
    </submittedName>
</protein>
<name>A0ACB8FFA6_9SAUR</name>
<dbReference type="EMBL" id="CM037617">
    <property type="protein sequence ID" value="KAH8003964.1"/>
    <property type="molecule type" value="Genomic_DNA"/>
</dbReference>
<accession>A0ACB8FFA6</accession>
<sequence>MQSPGRAWWVGWRAATDPGTPCPSPRARGTQRRGYCRHDPPPRMFSPQYLRSALHGQGRGSPTSLPGRTSRAVGSALLFLPRGRPGALHAVTQRPAGPVVVAPGAWVRVRRSAAEGGDAAHNYEGRPDRGPDSTSPKAERGPDYRCYAGEAAQPGRKKHRRCGGGRSPVWACPGGRSAPSSPPRGAGAGAGPLQESSSTPFPQWAQAGVDEGLAWETSGKERALRGQWESQRMPISRLRQLKILQSTEEEQGPAARLPPLQGFRCILVMAIMGTLLVAALLVCTSLLPFHGSTQGGNVMTSSYLDDTCTDPCRIMLVESIPEGLVYEDNSTTSPSTFEAWWNLLANARSTVNIASFYWSLQNKDTHTWDPSAIQGEEILAELLKLSKRGITTRIAVNPPSTSLPSMDLWSLEQSGAQVHIVDLPKLTSGVLHTKFWIVDQMHIYLGSANMDWRALTQVKELGIAVYNCSCLAQDLGKLFEVYWALGWPNATIPSPWPANFSTPYNKEAPLGLKLNGTDAAVYLSSSPPALCATGRTGDLEALLSVIDRAQKFVYVAVMSYLPIMEFSHGRRFWPVIDDHLRKAAYERRIRVRLLVGCWKHSKATMFPFLRSLAAMRDNRTHCSVEVRLFVVPANETQAKIPYARVNHNKYMVSDQVAYIGTSNWSGDYFVHTARSALVVNQSQVEAGDQPTVRHQLEAVFERDWNSRYSRELNLLSQSEDLCGGH</sequence>
<reference evidence="1" key="1">
    <citation type="submission" date="2021-08" db="EMBL/GenBank/DDBJ databases">
        <title>The first chromosome-level gecko genome reveals the dynamic sex chromosomes of Neotropical dwarf geckos (Sphaerodactylidae: Sphaerodactylus).</title>
        <authorList>
            <person name="Pinto B.J."/>
            <person name="Keating S.E."/>
            <person name="Gamble T."/>
        </authorList>
    </citation>
    <scope>NUCLEOTIDE SEQUENCE</scope>
    <source>
        <strain evidence="1">TG3544</strain>
    </source>
</reference>
<organism evidence="1 2">
    <name type="scientific">Sphaerodactylus townsendi</name>
    <dbReference type="NCBI Taxonomy" id="933632"/>
    <lineage>
        <taxon>Eukaryota</taxon>
        <taxon>Metazoa</taxon>
        <taxon>Chordata</taxon>
        <taxon>Craniata</taxon>
        <taxon>Vertebrata</taxon>
        <taxon>Euteleostomi</taxon>
        <taxon>Lepidosauria</taxon>
        <taxon>Squamata</taxon>
        <taxon>Bifurcata</taxon>
        <taxon>Gekkota</taxon>
        <taxon>Sphaerodactylidae</taxon>
        <taxon>Sphaerodactylus</taxon>
    </lineage>
</organism>
<evidence type="ECO:0000313" key="2">
    <source>
        <dbReference type="Proteomes" id="UP000827872"/>
    </source>
</evidence>
<comment type="caution">
    <text evidence="1">The sequence shown here is derived from an EMBL/GenBank/DDBJ whole genome shotgun (WGS) entry which is preliminary data.</text>
</comment>
<dbReference type="Proteomes" id="UP000827872">
    <property type="component" value="Linkage Group LG04"/>
</dbReference>